<gene>
    <name evidence="4" type="ORF">SAMN04488034_1139</name>
</gene>
<dbReference type="Proteomes" id="UP000199448">
    <property type="component" value="Unassembled WGS sequence"/>
</dbReference>
<sequence>MGGKGGITIGRNVVLSKFVTIETAGLDLAEGPPYNHHIAKPIFIEDGVWIGTNSSVLSGITIGKNSIIGAGVVVTKDIPANSIIVGLGNRNLK</sequence>
<organism evidence="4 5">
    <name type="scientific">Salinimicrobium catena</name>
    <dbReference type="NCBI Taxonomy" id="390640"/>
    <lineage>
        <taxon>Bacteria</taxon>
        <taxon>Pseudomonadati</taxon>
        <taxon>Bacteroidota</taxon>
        <taxon>Flavobacteriia</taxon>
        <taxon>Flavobacteriales</taxon>
        <taxon>Flavobacteriaceae</taxon>
        <taxon>Salinimicrobium</taxon>
    </lineage>
</organism>
<evidence type="ECO:0000256" key="2">
    <source>
        <dbReference type="ARBA" id="ARBA00022737"/>
    </source>
</evidence>
<keyword evidence="2" id="KW-0677">Repeat</keyword>
<protein>
    <submittedName>
        <fullName evidence="4">Transferase hexapeptide (Six repeat-containing protein)</fullName>
    </submittedName>
</protein>
<dbReference type="InterPro" id="IPR018357">
    <property type="entry name" value="Hexapep_transf_CS"/>
</dbReference>
<proteinExistence type="predicted"/>
<dbReference type="GO" id="GO:0016746">
    <property type="term" value="F:acyltransferase activity"/>
    <property type="evidence" value="ECO:0007669"/>
    <property type="project" value="UniProtKB-KW"/>
</dbReference>
<dbReference type="InterPro" id="IPR051159">
    <property type="entry name" value="Hexapeptide_acetyltransf"/>
</dbReference>
<dbReference type="EMBL" id="FNUG01000013">
    <property type="protein sequence ID" value="SEF12067.1"/>
    <property type="molecule type" value="Genomic_DNA"/>
</dbReference>
<dbReference type="InterPro" id="IPR011004">
    <property type="entry name" value="Trimer_LpxA-like_sf"/>
</dbReference>
<evidence type="ECO:0000256" key="1">
    <source>
        <dbReference type="ARBA" id="ARBA00022679"/>
    </source>
</evidence>
<reference evidence="4 5" key="1">
    <citation type="submission" date="2016-10" db="EMBL/GenBank/DDBJ databases">
        <authorList>
            <person name="de Groot N.N."/>
        </authorList>
    </citation>
    <scope>NUCLEOTIDE SEQUENCE [LARGE SCALE GENOMIC DNA]</scope>
    <source>
        <strain evidence="4 5">DSM 23553</strain>
    </source>
</reference>
<dbReference type="PANTHER" id="PTHR23416">
    <property type="entry name" value="SIALIC ACID SYNTHASE-RELATED"/>
    <property type="match status" value="1"/>
</dbReference>
<dbReference type="Pfam" id="PF00132">
    <property type="entry name" value="Hexapep"/>
    <property type="match status" value="1"/>
</dbReference>
<evidence type="ECO:0000313" key="4">
    <source>
        <dbReference type="EMBL" id="SEF12067.1"/>
    </source>
</evidence>
<keyword evidence="5" id="KW-1185">Reference proteome</keyword>
<evidence type="ECO:0000256" key="3">
    <source>
        <dbReference type="ARBA" id="ARBA00023315"/>
    </source>
</evidence>
<dbReference type="STRING" id="390640.SAMN04488034_1139"/>
<name>A0A1H5PGB1_9FLAO</name>
<dbReference type="Gene3D" id="2.160.10.10">
    <property type="entry name" value="Hexapeptide repeat proteins"/>
    <property type="match status" value="1"/>
</dbReference>
<dbReference type="AlphaFoldDB" id="A0A1H5PGB1"/>
<dbReference type="InterPro" id="IPR001451">
    <property type="entry name" value="Hexapep"/>
</dbReference>
<accession>A0A1H5PGB1</accession>
<dbReference type="SUPFAM" id="SSF51161">
    <property type="entry name" value="Trimeric LpxA-like enzymes"/>
    <property type="match status" value="1"/>
</dbReference>
<dbReference type="PROSITE" id="PS00101">
    <property type="entry name" value="HEXAPEP_TRANSFERASES"/>
    <property type="match status" value="1"/>
</dbReference>
<keyword evidence="3" id="KW-0012">Acyltransferase</keyword>
<keyword evidence="1 4" id="KW-0808">Transferase</keyword>
<evidence type="ECO:0000313" key="5">
    <source>
        <dbReference type="Proteomes" id="UP000199448"/>
    </source>
</evidence>